<evidence type="ECO:0000313" key="1">
    <source>
        <dbReference type="EMBL" id="MBR0553755.1"/>
    </source>
</evidence>
<proteinExistence type="predicted"/>
<comment type="caution">
    <text evidence="1">The sequence shown here is derived from an EMBL/GenBank/DDBJ whole genome shotgun (WGS) entry which is preliminary data.</text>
</comment>
<sequence length="59" mass="6740">MAYATWRETNSRVDDRNRTLAMLGAIMDAPQSRRFSGYWQHPGAGRGDRAADDFFANFN</sequence>
<dbReference type="Proteomes" id="UP000676996">
    <property type="component" value="Unassembled WGS sequence"/>
</dbReference>
<reference evidence="1" key="1">
    <citation type="submission" date="2021-04" db="EMBL/GenBank/DDBJ databases">
        <title>Ouciella asimina sp. nov., isolated from the surface seawater in the hydrothermal field of Okinawa Trough.</title>
        <authorList>
            <person name="Shuang W."/>
        </authorList>
    </citation>
    <scope>NUCLEOTIDE SEQUENCE</scope>
    <source>
        <strain evidence="1">LXI357</strain>
    </source>
</reference>
<name>A0A8T4IKW0_9SPHN</name>
<gene>
    <name evidence="1" type="ORF">J7S20_14685</name>
</gene>
<dbReference type="RefSeq" id="WP_284054997.1">
    <property type="nucleotide sequence ID" value="NZ_JAGRQC010000004.1"/>
</dbReference>
<evidence type="ECO:0000313" key="2">
    <source>
        <dbReference type="Proteomes" id="UP000676996"/>
    </source>
</evidence>
<dbReference type="EMBL" id="JAGRQC010000004">
    <property type="protein sequence ID" value="MBR0553755.1"/>
    <property type="molecule type" value="Genomic_DNA"/>
</dbReference>
<dbReference type="AlphaFoldDB" id="A0A8T4IKW0"/>
<accession>A0A8T4IKW0</accession>
<protein>
    <submittedName>
        <fullName evidence="1">Uncharacterized protein</fullName>
    </submittedName>
</protein>
<organism evidence="1 2">
    <name type="scientific">Stakelama marina</name>
    <dbReference type="NCBI Taxonomy" id="2826939"/>
    <lineage>
        <taxon>Bacteria</taxon>
        <taxon>Pseudomonadati</taxon>
        <taxon>Pseudomonadota</taxon>
        <taxon>Alphaproteobacteria</taxon>
        <taxon>Sphingomonadales</taxon>
        <taxon>Sphingomonadaceae</taxon>
        <taxon>Stakelama</taxon>
    </lineage>
</organism>
<keyword evidence="2" id="KW-1185">Reference proteome</keyword>